<proteinExistence type="predicted"/>
<dbReference type="OrthoDB" id="6914968at2759"/>
<evidence type="ECO:0000313" key="2">
    <source>
        <dbReference type="EMBL" id="CAF4831152.1"/>
    </source>
</evidence>
<feature type="transmembrane region" description="Helical" evidence="1">
    <location>
        <begin position="46"/>
        <end position="64"/>
    </location>
</feature>
<organism evidence="2 3">
    <name type="scientific">Pieris macdunnoughi</name>
    <dbReference type="NCBI Taxonomy" id="345717"/>
    <lineage>
        <taxon>Eukaryota</taxon>
        <taxon>Metazoa</taxon>
        <taxon>Ecdysozoa</taxon>
        <taxon>Arthropoda</taxon>
        <taxon>Hexapoda</taxon>
        <taxon>Insecta</taxon>
        <taxon>Pterygota</taxon>
        <taxon>Neoptera</taxon>
        <taxon>Endopterygota</taxon>
        <taxon>Lepidoptera</taxon>
        <taxon>Glossata</taxon>
        <taxon>Ditrysia</taxon>
        <taxon>Papilionoidea</taxon>
        <taxon>Pieridae</taxon>
        <taxon>Pierinae</taxon>
        <taxon>Pieris</taxon>
    </lineage>
</organism>
<dbReference type="EMBL" id="CAJOBZ010000010">
    <property type="protein sequence ID" value="CAF4831152.1"/>
    <property type="molecule type" value="Genomic_DNA"/>
</dbReference>
<gene>
    <name evidence="2" type="ORF">PMACD_LOCUS5322</name>
</gene>
<dbReference type="Proteomes" id="UP000663880">
    <property type="component" value="Unassembled WGS sequence"/>
</dbReference>
<protein>
    <recommendedName>
        <fullName evidence="4">Gustatory receptor</fullName>
    </recommendedName>
</protein>
<reference evidence="2" key="1">
    <citation type="submission" date="2021-02" db="EMBL/GenBank/DDBJ databases">
        <authorList>
            <person name="Steward A R."/>
        </authorList>
    </citation>
    <scope>NUCLEOTIDE SEQUENCE</scope>
</reference>
<name>A0A821QSL6_9NEOP</name>
<evidence type="ECO:0008006" key="4">
    <source>
        <dbReference type="Google" id="ProtNLM"/>
    </source>
</evidence>
<evidence type="ECO:0000256" key="1">
    <source>
        <dbReference type="SAM" id="Phobius"/>
    </source>
</evidence>
<keyword evidence="1" id="KW-0812">Transmembrane</keyword>
<comment type="caution">
    <text evidence="2">The sequence shown here is derived from an EMBL/GenBank/DDBJ whole genome shotgun (WGS) entry which is preliminary data.</text>
</comment>
<sequence>MEPTCIVSGIVLTVFRISRVFGLAPLSITQIQEGHRITLSKVAIYYGYLLLGLLLPKFFVNILVELHRIMFLVMEIQMTIIGFEIHKRLEYIENQLGELNKNIREGHIVHSEDAFDNVELSFRPLSKYFLITCECIEKIEKSEGFFALISISLCSIQVIFTADQLASNVGNEHDKKTKPQMSDILISLRALSKAFVTICNICYKYNDSDSLLALALSSTCTINLIRTIYNFSQACTSSDVDHKTFQIYLEFCYMVLHLFRIILYVDSSSEISKEVDEIRYQIAQLSQLVTSVGKIMPLEAEIFQSGVLINNPVLMPMGLFTVSRGLIGPAGDKEMPDLKRLRYGPTIHPLYTVVSFVHHDSFGERSEGSSPFRRLREEGR</sequence>
<evidence type="ECO:0000313" key="3">
    <source>
        <dbReference type="Proteomes" id="UP000663880"/>
    </source>
</evidence>
<keyword evidence="1" id="KW-1133">Transmembrane helix</keyword>
<keyword evidence="3" id="KW-1185">Reference proteome</keyword>
<dbReference type="AlphaFoldDB" id="A0A821QSL6"/>
<keyword evidence="1" id="KW-0472">Membrane</keyword>
<accession>A0A821QSL6</accession>